<dbReference type="InterPro" id="IPR021136">
    <property type="entry name" value="Flagellar_hook_control-like_C"/>
</dbReference>
<dbReference type="CDD" id="cd17470">
    <property type="entry name" value="T3SS_Flik_C"/>
    <property type="match status" value="1"/>
</dbReference>
<evidence type="ECO:0000259" key="2">
    <source>
        <dbReference type="Pfam" id="PF02120"/>
    </source>
</evidence>
<dbReference type="OrthoDB" id="2112988at2"/>
<gene>
    <name evidence="3" type="ORF">M493_06220</name>
</gene>
<dbReference type="Gene3D" id="3.30.750.140">
    <property type="match status" value="1"/>
</dbReference>
<feature type="region of interest" description="Disordered" evidence="1">
    <location>
        <begin position="42"/>
        <end position="63"/>
    </location>
</feature>
<feature type="domain" description="Flagellar hook-length control protein-like C-terminal" evidence="2">
    <location>
        <begin position="264"/>
        <end position="335"/>
    </location>
</feature>
<dbReference type="Proteomes" id="UP000015500">
    <property type="component" value="Chromosome"/>
</dbReference>
<dbReference type="RefSeq" id="WP_020959350.1">
    <property type="nucleotide sequence ID" value="NC_022080.4"/>
</dbReference>
<evidence type="ECO:0000256" key="1">
    <source>
        <dbReference type="SAM" id="MobiDB-lite"/>
    </source>
</evidence>
<dbReference type="HOGENOM" id="CLU_695908_0_0_9"/>
<name>S5ZBM4_GEOG3</name>
<organism evidence="3 4">
    <name type="scientific">Geobacillus genomosp. 3</name>
    <dbReference type="NCBI Taxonomy" id="1921421"/>
    <lineage>
        <taxon>Bacteria</taxon>
        <taxon>Bacillati</taxon>
        <taxon>Bacillota</taxon>
        <taxon>Bacilli</taxon>
        <taxon>Bacillales</taxon>
        <taxon>Anoxybacillaceae</taxon>
        <taxon>Geobacillus</taxon>
    </lineage>
</organism>
<dbReference type="InterPro" id="IPR038610">
    <property type="entry name" value="FliK-like_C_sf"/>
</dbReference>
<feature type="region of interest" description="Disordered" evidence="1">
    <location>
        <begin position="337"/>
        <end position="379"/>
    </location>
</feature>
<dbReference type="KEGG" id="gjf:M493_06220"/>
<dbReference type="EMBL" id="CP006254">
    <property type="protein sequence ID" value="AGT31540.1"/>
    <property type="molecule type" value="Genomic_DNA"/>
</dbReference>
<evidence type="ECO:0000313" key="3">
    <source>
        <dbReference type="EMBL" id="AGT31540.1"/>
    </source>
</evidence>
<accession>S5ZBM4</accession>
<evidence type="ECO:0000313" key="4">
    <source>
        <dbReference type="Proteomes" id="UP000015500"/>
    </source>
</evidence>
<protein>
    <recommendedName>
        <fullName evidence="2">Flagellar hook-length control protein-like C-terminal domain-containing protein</fullName>
    </recommendedName>
</protein>
<sequence>MKVTIAAAAPQPTGTEAEPAVKKETAVPSAFAALLAQMQTGKLPVEEGIEQPSEPEDKKPRRADERTELLWTAVSTMHVGATDLLNGPPAAVHNSGEALAFAGGNEGMSEGDAKVKTLPAVQHVFQQMDEHSGEAGAGWPSKQAEGAGKGIFGRSNGENQWFASHSPSPFGDAGRESARPIPFSAAGRSPFASTAYGSSALPHREDARQLLHGHALVSANHAPFSLTSFVPVGHEMGGMEARNESSFVEQVARALQLGRWMKLPSGAMQLVIRLHPEHLGTVTVKMAQESGKLTAKLLVATDAAEQLIRTHLPQLVQLLDASQVTVEKWTIWSDYDGAAPPYSEHRRDGRQQSGSKQEQKREQSPPSSPFGLDGVEVDG</sequence>
<feature type="region of interest" description="Disordered" evidence="1">
    <location>
        <begin position="1"/>
        <end position="22"/>
    </location>
</feature>
<proteinExistence type="predicted"/>
<dbReference type="PATRIC" id="fig|1345697.3.peg.1152"/>
<dbReference type="AlphaFoldDB" id="S5ZBM4"/>
<keyword evidence="4" id="KW-1185">Reference proteome</keyword>
<dbReference type="Pfam" id="PF02120">
    <property type="entry name" value="Flg_hook"/>
    <property type="match status" value="1"/>
</dbReference>
<dbReference type="STRING" id="1921421.M493_06220"/>
<reference evidence="3 4" key="1">
    <citation type="journal article" date="2014" name="Genome Announc.">
        <title>Complete Genome Sequence of the Thermophilic Polychlorinated Biphenyl Degrader Geobacillus sp. Strain JF8 (NBRC 109937).</title>
        <authorList>
            <person name="Shintani M."/>
            <person name="Ohtsubo Y."/>
            <person name="Fukuda K."/>
            <person name="Hosoyama A."/>
            <person name="Ohji S."/>
            <person name="Yamazoe A."/>
            <person name="Fujita N."/>
            <person name="Nagata Y."/>
            <person name="Tsuda M."/>
            <person name="Hatta T."/>
            <person name="Kimbara K."/>
        </authorList>
    </citation>
    <scope>NUCLEOTIDE SEQUENCE [LARGE SCALE GENOMIC DNA]</scope>
    <source>
        <strain evidence="3 4">JF8</strain>
    </source>
</reference>